<reference evidence="2 3" key="1">
    <citation type="submission" date="2017-06" db="EMBL/GenBank/DDBJ databases">
        <authorList>
            <person name="Kim H.J."/>
            <person name="Triplett B.A."/>
        </authorList>
    </citation>
    <scope>NUCLEOTIDE SEQUENCE [LARGE SCALE GENOMIC DNA]</scope>
    <source>
        <strain evidence="2 3">DSM 14713</strain>
    </source>
</reference>
<evidence type="ECO:0000313" key="3">
    <source>
        <dbReference type="Proteomes" id="UP000217289"/>
    </source>
</evidence>
<accession>A0A250IRE8</accession>
<gene>
    <name evidence="2" type="ORF">MEBOL_007004</name>
</gene>
<dbReference type="CDD" id="cd02440">
    <property type="entry name" value="AdoMet_MTases"/>
    <property type="match status" value="1"/>
</dbReference>
<feature type="domain" description="Methyltransferase" evidence="1">
    <location>
        <begin position="52"/>
        <end position="159"/>
    </location>
</feature>
<evidence type="ECO:0000259" key="1">
    <source>
        <dbReference type="Pfam" id="PF13847"/>
    </source>
</evidence>
<protein>
    <recommendedName>
        <fullName evidence="1">Methyltransferase domain-containing protein</fullName>
    </recommendedName>
</protein>
<dbReference type="PANTHER" id="PTHR43861">
    <property type="entry name" value="TRANS-ACONITATE 2-METHYLTRANSFERASE-RELATED"/>
    <property type="match status" value="1"/>
</dbReference>
<keyword evidence="3" id="KW-1185">Reference proteome</keyword>
<dbReference type="SUPFAM" id="SSF53335">
    <property type="entry name" value="S-adenosyl-L-methionine-dependent methyltransferases"/>
    <property type="match status" value="1"/>
</dbReference>
<name>A0A250IRE8_9BACT</name>
<sequence length="283" mass="30992">MVGERGGRRAMNEEISEDVWEYSGWGFDRLSAQSRLFEPLTERFLLEAGVRPGMRVLDVGAGQGDVSLLAARIVGPQGRVVAMDRSESCVWTIRCRAMELGLSHVHALQGDFTEERFNVPFDAIVGRFALMNTPEVSAVIWRLAAHLGARGIIAFQELDFGGARTIPASPTFDRAMSWVTRTLAKVGVHTRLGLELRRHFLDAGLPDPSLRIEENIGGGPGYPGYMLLGEVLQSLLPTMKRLGVARPEEVDVTTLVQLLHDEVGAYGGVMVLPSLVSAWTTLP</sequence>
<dbReference type="AlphaFoldDB" id="A0A250IRE8"/>
<proteinExistence type="predicted"/>
<organism evidence="2 3">
    <name type="scientific">Melittangium boletus DSM 14713</name>
    <dbReference type="NCBI Taxonomy" id="1294270"/>
    <lineage>
        <taxon>Bacteria</taxon>
        <taxon>Pseudomonadati</taxon>
        <taxon>Myxococcota</taxon>
        <taxon>Myxococcia</taxon>
        <taxon>Myxococcales</taxon>
        <taxon>Cystobacterineae</taxon>
        <taxon>Archangiaceae</taxon>
        <taxon>Melittangium</taxon>
    </lineage>
</organism>
<dbReference type="EMBL" id="CP022163">
    <property type="protein sequence ID" value="ATB33506.1"/>
    <property type="molecule type" value="Genomic_DNA"/>
</dbReference>
<evidence type="ECO:0000313" key="2">
    <source>
        <dbReference type="EMBL" id="ATB33506.1"/>
    </source>
</evidence>
<dbReference type="InterPro" id="IPR029063">
    <property type="entry name" value="SAM-dependent_MTases_sf"/>
</dbReference>
<dbReference type="Proteomes" id="UP000217289">
    <property type="component" value="Chromosome"/>
</dbReference>
<dbReference type="KEGG" id="mbd:MEBOL_007004"/>
<dbReference type="InterPro" id="IPR025714">
    <property type="entry name" value="Methyltranfer_dom"/>
</dbReference>
<dbReference type="Pfam" id="PF13847">
    <property type="entry name" value="Methyltransf_31"/>
    <property type="match status" value="1"/>
</dbReference>
<dbReference type="Gene3D" id="3.40.50.150">
    <property type="entry name" value="Vaccinia Virus protein VP39"/>
    <property type="match status" value="1"/>
</dbReference>